<feature type="region of interest" description="Disordered" evidence="1">
    <location>
        <begin position="1"/>
        <end position="26"/>
    </location>
</feature>
<name>A0A058ZBH8_FONAL</name>
<feature type="region of interest" description="Disordered" evidence="1">
    <location>
        <begin position="43"/>
        <end position="69"/>
    </location>
</feature>
<evidence type="ECO:0000313" key="4">
    <source>
        <dbReference type="Proteomes" id="UP000030693"/>
    </source>
</evidence>
<dbReference type="EMBL" id="KB932203">
    <property type="protein sequence ID" value="KCV71286.1"/>
    <property type="molecule type" value="Genomic_DNA"/>
</dbReference>
<sequence>MTTPPTGPPPPGGEGVSGSAPAAAAPPPAPYYTSIFAASNPLASATSSEDGMALPPGPGAMPESSPFPSVASGGLPPLPAASGIPPGVPLLQSVPRYLPLAPVMAAVPGRFPLPPGHVEALEELPLPPGPPASQNTLITRWTRAAGADDSAPASATPAVPERAPAGDPLDGVYRRLADQGTLPDSVLLGSFLVRGFVIGTRLVSGPEHTGPASRSSPAFGPMGIGSRVRLYSNQSGLSAGRTAPGSASRPSSRSTGGVSSVAGSRGRRSRKSPFPTAGADKRQSEIVYFERILPPGVPRGNVEIGRLAMEHCPFLSRLLWRGLISAEASCVDIGDCPLDRARSLLSTGTDVQLLIEVHLNQAAYGSTSIQHTNLQTSTLADNDRALDAVAYHALFKAVAPRPVAPPPADVLRQLAAEDLLFSNATQADLPAAPEHPTQHDLAVGPSPQPAPGLAPVLDVMSAFGLSLDALTRSGDIVVAIAATVIISISSISSISIIIIISSSSIIFLFFLFFLFFINALTGLELSPGFGLRADPSLRPRVGRSELLRGRTVSWAGVAELC</sequence>
<feature type="region of interest" description="Disordered" evidence="1">
    <location>
        <begin position="147"/>
        <end position="167"/>
    </location>
</feature>
<keyword evidence="2" id="KW-0472">Membrane</keyword>
<gene>
    <name evidence="3" type="ORF">H696_02232</name>
</gene>
<organism evidence="3">
    <name type="scientific">Fonticula alba</name>
    <name type="common">Slime mold</name>
    <dbReference type="NCBI Taxonomy" id="691883"/>
    <lineage>
        <taxon>Eukaryota</taxon>
        <taxon>Rotosphaerida</taxon>
        <taxon>Fonticulaceae</taxon>
        <taxon>Fonticula</taxon>
    </lineage>
</organism>
<feature type="compositionally biased region" description="Pro residues" evidence="1">
    <location>
        <begin position="1"/>
        <end position="12"/>
    </location>
</feature>
<accession>A0A058ZBH8</accession>
<feature type="region of interest" description="Disordered" evidence="1">
    <location>
        <begin position="235"/>
        <end position="279"/>
    </location>
</feature>
<evidence type="ECO:0000256" key="1">
    <source>
        <dbReference type="SAM" id="MobiDB-lite"/>
    </source>
</evidence>
<keyword evidence="2" id="KW-1133">Transmembrane helix</keyword>
<dbReference type="Proteomes" id="UP000030693">
    <property type="component" value="Unassembled WGS sequence"/>
</dbReference>
<feature type="transmembrane region" description="Helical" evidence="2">
    <location>
        <begin position="476"/>
        <end position="498"/>
    </location>
</feature>
<evidence type="ECO:0000313" key="3">
    <source>
        <dbReference type="EMBL" id="KCV71286.1"/>
    </source>
</evidence>
<feature type="compositionally biased region" description="Low complexity" evidence="1">
    <location>
        <begin position="241"/>
        <end position="264"/>
    </location>
</feature>
<dbReference type="GeneID" id="20526957"/>
<keyword evidence="2" id="KW-0812">Transmembrane</keyword>
<reference evidence="3" key="1">
    <citation type="submission" date="2013-04" db="EMBL/GenBank/DDBJ databases">
        <title>The Genome Sequence of Fonticula alba ATCC 38817.</title>
        <authorList>
            <consortium name="The Broad Institute Genomics Platform"/>
            <person name="Russ C."/>
            <person name="Cuomo C."/>
            <person name="Burger G."/>
            <person name="Gray M.W."/>
            <person name="Holland P.W.H."/>
            <person name="King N."/>
            <person name="Lang F.B.F."/>
            <person name="Roger A.J."/>
            <person name="Ruiz-Trillo I."/>
            <person name="Brown M."/>
            <person name="Walker B."/>
            <person name="Young S."/>
            <person name="Zeng Q."/>
            <person name="Gargeya S."/>
            <person name="Fitzgerald M."/>
            <person name="Haas B."/>
            <person name="Abouelleil A."/>
            <person name="Allen A.W."/>
            <person name="Alvarado L."/>
            <person name="Arachchi H.M."/>
            <person name="Berlin A.M."/>
            <person name="Chapman S.B."/>
            <person name="Gainer-Dewar J."/>
            <person name="Goldberg J."/>
            <person name="Griggs A."/>
            <person name="Gujja S."/>
            <person name="Hansen M."/>
            <person name="Howarth C."/>
            <person name="Imamovic A."/>
            <person name="Ireland A."/>
            <person name="Larimer J."/>
            <person name="McCowan C."/>
            <person name="Murphy C."/>
            <person name="Pearson M."/>
            <person name="Poon T.W."/>
            <person name="Priest M."/>
            <person name="Roberts A."/>
            <person name="Saif S."/>
            <person name="Shea T."/>
            <person name="Sisk P."/>
            <person name="Sykes S."/>
            <person name="Wortman J."/>
            <person name="Nusbaum C."/>
            <person name="Birren B."/>
        </authorList>
    </citation>
    <scope>NUCLEOTIDE SEQUENCE [LARGE SCALE GENOMIC DNA]</scope>
    <source>
        <strain evidence="3">ATCC 38817</strain>
    </source>
</reference>
<dbReference type="RefSeq" id="XP_009494409.1">
    <property type="nucleotide sequence ID" value="XM_009496134.1"/>
</dbReference>
<dbReference type="AlphaFoldDB" id="A0A058ZBH8"/>
<evidence type="ECO:0000256" key="2">
    <source>
        <dbReference type="SAM" id="Phobius"/>
    </source>
</evidence>
<proteinExistence type="predicted"/>
<feature type="compositionally biased region" description="Low complexity" evidence="1">
    <location>
        <begin position="147"/>
        <end position="158"/>
    </location>
</feature>
<keyword evidence="4" id="KW-1185">Reference proteome</keyword>
<feature type="transmembrane region" description="Helical" evidence="2">
    <location>
        <begin position="505"/>
        <end position="523"/>
    </location>
</feature>
<protein>
    <submittedName>
        <fullName evidence="3">Uncharacterized protein</fullName>
    </submittedName>
</protein>